<dbReference type="EMBL" id="WHSC02000007">
    <property type="protein sequence ID" value="MDO6122729.1"/>
    <property type="molecule type" value="Genomic_DNA"/>
</dbReference>
<dbReference type="PROSITE" id="PS51118">
    <property type="entry name" value="HTH_HXLR"/>
    <property type="match status" value="1"/>
</dbReference>
<organism evidence="5 6">
    <name type="scientific">Shinella curvata</name>
    <dbReference type="NCBI Taxonomy" id="1817964"/>
    <lineage>
        <taxon>Bacteria</taxon>
        <taxon>Pseudomonadati</taxon>
        <taxon>Pseudomonadota</taxon>
        <taxon>Alphaproteobacteria</taxon>
        <taxon>Hyphomicrobiales</taxon>
        <taxon>Rhizobiaceae</taxon>
        <taxon>Shinella</taxon>
    </lineage>
</organism>
<comment type="caution">
    <text evidence="5">The sequence shown here is derived from an EMBL/GenBank/DDBJ whole genome shotgun (WGS) entry which is preliminary data.</text>
</comment>
<evidence type="ECO:0000259" key="4">
    <source>
        <dbReference type="PROSITE" id="PS51118"/>
    </source>
</evidence>
<accession>A0ABT8XG59</accession>
<dbReference type="InterPro" id="IPR036390">
    <property type="entry name" value="WH_DNA-bd_sf"/>
</dbReference>
<keyword evidence="3" id="KW-0804">Transcription</keyword>
<dbReference type="Proteomes" id="UP001177080">
    <property type="component" value="Unassembled WGS sequence"/>
</dbReference>
<reference evidence="5" key="1">
    <citation type="submission" date="2022-04" db="EMBL/GenBank/DDBJ databases">
        <title>Shinella lacus sp. nov., a novel member of the genus Shinella from water.</title>
        <authorList>
            <person name="Deng Y."/>
        </authorList>
    </citation>
    <scope>NUCLEOTIDE SEQUENCE</scope>
    <source>
        <strain evidence="5">JCM 31239</strain>
    </source>
</reference>
<evidence type="ECO:0000313" key="5">
    <source>
        <dbReference type="EMBL" id="MDO6122729.1"/>
    </source>
</evidence>
<evidence type="ECO:0000256" key="1">
    <source>
        <dbReference type="ARBA" id="ARBA00023015"/>
    </source>
</evidence>
<keyword evidence="2" id="KW-0238">DNA-binding</keyword>
<keyword evidence="6" id="KW-1185">Reference proteome</keyword>
<dbReference type="InterPro" id="IPR002577">
    <property type="entry name" value="HTH_HxlR"/>
</dbReference>
<gene>
    <name evidence="5" type="ORF">GB928_016165</name>
</gene>
<evidence type="ECO:0000313" key="6">
    <source>
        <dbReference type="Proteomes" id="UP001177080"/>
    </source>
</evidence>
<protein>
    <submittedName>
        <fullName evidence="5">Helix-turn-helix transcriptional regulator</fullName>
    </submittedName>
</protein>
<dbReference type="Pfam" id="PF01638">
    <property type="entry name" value="HxlR"/>
    <property type="match status" value="1"/>
</dbReference>
<dbReference type="PANTHER" id="PTHR33204:SF29">
    <property type="entry name" value="TRANSCRIPTIONAL REGULATOR"/>
    <property type="match status" value="1"/>
</dbReference>
<keyword evidence="1" id="KW-0805">Transcription regulation</keyword>
<feature type="domain" description="HTH hxlR-type" evidence="4">
    <location>
        <begin position="15"/>
        <end position="114"/>
    </location>
</feature>
<sequence>MSRPRAKLTKNFPGCPVESTLSFLDGKWKGVILYHLMMEGTLRFNELRRRLPSVTQRMLTKQLRELEDAGILSRTIFPVVPPRVDYALTTAGRSLEPIIRALAAWGAQNVICEDGQNVIRLAPQTETASPGRDAA</sequence>
<evidence type="ECO:0000256" key="2">
    <source>
        <dbReference type="ARBA" id="ARBA00023125"/>
    </source>
</evidence>
<dbReference type="Gene3D" id="1.10.10.10">
    <property type="entry name" value="Winged helix-like DNA-binding domain superfamily/Winged helix DNA-binding domain"/>
    <property type="match status" value="1"/>
</dbReference>
<dbReference type="PANTHER" id="PTHR33204">
    <property type="entry name" value="TRANSCRIPTIONAL REGULATOR, MARR FAMILY"/>
    <property type="match status" value="1"/>
</dbReference>
<evidence type="ECO:0000256" key="3">
    <source>
        <dbReference type="ARBA" id="ARBA00023163"/>
    </source>
</evidence>
<dbReference type="RefSeq" id="WP_244760406.1">
    <property type="nucleotide sequence ID" value="NZ_JALJCJ010000002.1"/>
</dbReference>
<name>A0ABT8XG59_9HYPH</name>
<dbReference type="SUPFAM" id="SSF46785">
    <property type="entry name" value="Winged helix' DNA-binding domain"/>
    <property type="match status" value="1"/>
</dbReference>
<proteinExistence type="predicted"/>
<dbReference type="InterPro" id="IPR036388">
    <property type="entry name" value="WH-like_DNA-bd_sf"/>
</dbReference>